<dbReference type="Pfam" id="PF00628">
    <property type="entry name" value="PHD"/>
    <property type="match status" value="1"/>
</dbReference>
<feature type="region of interest" description="Disordered" evidence="6">
    <location>
        <begin position="250"/>
        <end position="272"/>
    </location>
</feature>
<evidence type="ECO:0000256" key="1">
    <source>
        <dbReference type="ARBA" id="ARBA00004123"/>
    </source>
</evidence>
<reference evidence="8" key="2">
    <citation type="submission" date="2025-08" db="UniProtKB">
        <authorList>
            <consortium name="Ensembl"/>
        </authorList>
    </citation>
    <scope>IDENTIFICATION</scope>
</reference>
<evidence type="ECO:0000256" key="3">
    <source>
        <dbReference type="ARBA" id="ARBA00022771"/>
    </source>
</evidence>
<evidence type="ECO:0000313" key="8">
    <source>
        <dbReference type="Ensembl" id="ENSDCDP00010017651.1"/>
    </source>
</evidence>
<evidence type="ECO:0000259" key="7">
    <source>
        <dbReference type="SMART" id="SM00249"/>
    </source>
</evidence>
<gene>
    <name evidence="8" type="primary">LOC114802276</name>
</gene>
<dbReference type="SUPFAM" id="SSF57903">
    <property type="entry name" value="FYVE/PHD zinc finger"/>
    <property type="match status" value="1"/>
</dbReference>
<organism evidence="8 9">
    <name type="scientific">Denticeps clupeoides</name>
    <name type="common">denticle herring</name>
    <dbReference type="NCBI Taxonomy" id="299321"/>
    <lineage>
        <taxon>Eukaryota</taxon>
        <taxon>Metazoa</taxon>
        <taxon>Chordata</taxon>
        <taxon>Craniata</taxon>
        <taxon>Vertebrata</taxon>
        <taxon>Euteleostomi</taxon>
        <taxon>Actinopterygii</taxon>
        <taxon>Neopterygii</taxon>
        <taxon>Teleostei</taxon>
        <taxon>Clupei</taxon>
        <taxon>Clupeiformes</taxon>
        <taxon>Denticipitoidei</taxon>
        <taxon>Denticipitidae</taxon>
        <taxon>Denticeps</taxon>
    </lineage>
</organism>
<dbReference type="CDD" id="cd15632">
    <property type="entry name" value="PHD_PHF13"/>
    <property type="match status" value="1"/>
</dbReference>
<feature type="compositionally biased region" description="Polar residues" evidence="6">
    <location>
        <begin position="117"/>
        <end position="134"/>
    </location>
</feature>
<dbReference type="GeneID" id="114802276"/>
<dbReference type="SMART" id="SM00249">
    <property type="entry name" value="PHD"/>
    <property type="match status" value="1"/>
</dbReference>
<dbReference type="GO" id="GO:0007076">
    <property type="term" value="P:mitotic chromosome condensation"/>
    <property type="evidence" value="ECO:0007669"/>
    <property type="project" value="TreeGrafter"/>
</dbReference>
<dbReference type="InterPro" id="IPR001965">
    <property type="entry name" value="Znf_PHD"/>
</dbReference>
<dbReference type="GeneTree" id="ENSGT00530000063882"/>
<feature type="region of interest" description="Disordered" evidence="6">
    <location>
        <begin position="71"/>
        <end position="137"/>
    </location>
</feature>
<dbReference type="GO" id="GO:0005634">
    <property type="term" value="C:nucleus"/>
    <property type="evidence" value="ECO:0007669"/>
    <property type="project" value="UniProtKB-SubCell"/>
</dbReference>
<dbReference type="PANTHER" id="PTHR14571">
    <property type="entry name" value="HISTONE-LYSINE N-METHYLTRANSFERASE SET-26-RELATED"/>
    <property type="match status" value="1"/>
</dbReference>
<evidence type="ECO:0000313" key="9">
    <source>
        <dbReference type="Proteomes" id="UP000694580"/>
    </source>
</evidence>
<dbReference type="Ensembl" id="ENSDCDT00010018709.1">
    <property type="protein sequence ID" value="ENSDCDP00010017651.1"/>
    <property type="gene ID" value="ENSDCDG00010008067.1"/>
</dbReference>
<dbReference type="RefSeq" id="XP_028856861.1">
    <property type="nucleotide sequence ID" value="XM_029001028.1"/>
</dbReference>
<name>A0AAY4BCM3_9TELE</name>
<feature type="region of interest" description="Disordered" evidence="6">
    <location>
        <begin position="288"/>
        <end position="332"/>
    </location>
</feature>
<evidence type="ECO:0000256" key="5">
    <source>
        <dbReference type="ARBA" id="ARBA00023242"/>
    </source>
</evidence>
<accession>A0AAY4BCM3</accession>
<dbReference type="InterPro" id="IPR013083">
    <property type="entry name" value="Znf_RING/FYVE/PHD"/>
</dbReference>
<comment type="subcellular location">
    <subcellularLocation>
        <location evidence="1">Nucleus</location>
    </subcellularLocation>
</comment>
<keyword evidence="3" id="KW-0863">Zinc-finger</keyword>
<feature type="compositionally biased region" description="Low complexity" evidence="6">
    <location>
        <begin position="102"/>
        <end position="113"/>
    </location>
</feature>
<evidence type="ECO:0000256" key="2">
    <source>
        <dbReference type="ARBA" id="ARBA00022723"/>
    </source>
</evidence>
<reference evidence="8" key="3">
    <citation type="submission" date="2025-09" db="UniProtKB">
        <authorList>
            <consortium name="Ensembl"/>
        </authorList>
    </citation>
    <scope>IDENTIFICATION</scope>
</reference>
<feature type="compositionally biased region" description="Basic and acidic residues" evidence="6">
    <location>
        <begin position="306"/>
        <end position="317"/>
    </location>
</feature>
<evidence type="ECO:0000256" key="6">
    <source>
        <dbReference type="SAM" id="MobiDB-lite"/>
    </source>
</evidence>
<keyword evidence="4" id="KW-0862">Zinc</keyword>
<evidence type="ECO:0000256" key="4">
    <source>
        <dbReference type="ARBA" id="ARBA00022833"/>
    </source>
</evidence>
<dbReference type="GO" id="GO:0008270">
    <property type="term" value="F:zinc ion binding"/>
    <property type="evidence" value="ECO:0007669"/>
    <property type="project" value="UniProtKB-KW"/>
</dbReference>
<keyword evidence="9" id="KW-1185">Reference proteome</keyword>
<dbReference type="InterPro" id="IPR011011">
    <property type="entry name" value="Znf_FYVE_PHD"/>
</dbReference>
<feature type="domain" description="Zinc finger PHD-type" evidence="7">
    <location>
        <begin position="349"/>
        <end position="393"/>
    </location>
</feature>
<keyword evidence="2" id="KW-0479">Metal-binding</keyword>
<proteinExistence type="predicted"/>
<dbReference type="PANTHER" id="PTHR14571:SF13">
    <property type="entry name" value="PHD FINGER PROTEIN 13"/>
    <property type="match status" value="1"/>
</dbReference>
<dbReference type="PROSITE" id="PS01359">
    <property type="entry name" value="ZF_PHD_1"/>
    <property type="match status" value="1"/>
</dbReference>
<feature type="compositionally biased region" description="Polar residues" evidence="6">
    <location>
        <begin position="319"/>
        <end position="332"/>
    </location>
</feature>
<dbReference type="InterPro" id="IPR041947">
    <property type="entry name" value="PHD_PHF13"/>
</dbReference>
<protein>
    <recommendedName>
        <fullName evidence="7">Zinc finger PHD-type domain-containing protein</fullName>
    </recommendedName>
</protein>
<dbReference type="GO" id="GO:0003682">
    <property type="term" value="F:chromatin binding"/>
    <property type="evidence" value="ECO:0007669"/>
    <property type="project" value="TreeGrafter"/>
</dbReference>
<dbReference type="Proteomes" id="UP000694580">
    <property type="component" value="Chromosome 13"/>
</dbReference>
<dbReference type="AlphaFoldDB" id="A0AAY4BCM3"/>
<dbReference type="InterPro" id="IPR019786">
    <property type="entry name" value="Zinc_finger_PHD-type_CS"/>
</dbReference>
<reference evidence="8 9" key="1">
    <citation type="submission" date="2020-06" db="EMBL/GenBank/DDBJ databases">
        <authorList>
            <consortium name="Wellcome Sanger Institute Data Sharing"/>
        </authorList>
    </citation>
    <scope>NUCLEOTIDE SEQUENCE [LARGE SCALE GENOMIC DNA]</scope>
</reference>
<keyword evidence="5" id="KW-0539">Nucleus</keyword>
<feature type="compositionally biased region" description="Basic and acidic residues" evidence="6">
    <location>
        <begin position="288"/>
        <end position="298"/>
    </location>
</feature>
<sequence>MLTQRKRKRTVEDFNQFCTFVLAYAGYIPYPPEEWWCNNGIPTDSTTCGSNHMEERLPSSPNPEYTLAQNKTEKAKKKKLDKNLAIPNETKPKKKNKDGSTTKKSSNCKNLNKSPEHSQSPDQILLSSSFSTGTEHPVMGTDGAHGVVLPMSVVHASAEDSVQSQNFSLRHPKPELDPCDGPCLQTKESIEATGSNEERTSNDLALNNGTGLQEVKDEPVDLTTASRTKRLFKEEPTSLAKEQREVKAELLKEEEEERENWEGSEGGSGETDLFRLVMEKLMGGRLAEDQETGYHTDWEGSTPDRGGSDAEQDHHAGDGNTTASSAYETEDTSAINGKMEDEDSWDLITCFCLKPFAGRPMIECSECGTWVHLSCAKIRRNHVPDVFVCQPCRDSKQNIRRSNRARTVPRKRFSD</sequence>
<dbReference type="InterPro" id="IPR019787">
    <property type="entry name" value="Znf_PHD-finger"/>
</dbReference>
<dbReference type="Gene3D" id="3.30.40.10">
    <property type="entry name" value="Zinc/RING finger domain, C3HC4 (zinc finger)"/>
    <property type="match status" value="1"/>
</dbReference>